<dbReference type="InterPro" id="IPR005624">
    <property type="entry name" value="PduO/GlcC-like"/>
</dbReference>
<dbReference type="Proteomes" id="UP000182306">
    <property type="component" value="Plasmid C"/>
</dbReference>
<dbReference type="HAMAP" id="MF_00761">
    <property type="entry name" value="UPF0303"/>
    <property type="match status" value="1"/>
</dbReference>
<dbReference type="Pfam" id="PF03928">
    <property type="entry name" value="HbpS-like"/>
    <property type="match status" value="1"/>
</dbReference>
<protein>
    <recommendedName>
        <fullName evidence="1">UPF0303 protein SAMCFNEI73_pC1525</fullName>
    </recommendedName>
</protein>
<geneLocation type="plasmid" evidence="2 3">
    <name>C</name>
</geneLocation>
<dbReference type="PIRSF" id="PIRSF008757">
    <property type="entry name" value="UCP008757"/>
    <property type="match status" value="1"/>
</dbReference>
<sequence>MTSNSQIARIRQQESALVLDRFDEHVAFEIGSALRMKALAEGLPIVIDIQSLNRPLFYAALPGSDFSNREWARRKINVVKRYLRSSYSLMLERATEDRLFRLSEGLDVSDYVLAGGGFPIRVENAGLVGVVAISGLPDREDHDVVVAALCSYLGRDPAELLWYEQVLPGVP</sequence>
<evidence type="ECO:0000313" key="2">
    <source>
        <dbReference type="EMBL" id="APG95229.1"/>
    </source>
</evidence>
<dbReference type="InterPro" id="IPR010371">
    <property type="entry name" value="YBR137W-like"/>
</dbReference>
<dbReference type="RefSeq" id="WP_064254151.1">
    <property type="nucleotide sequence ID" value="NZ_CP013110.1"/>
</dbReference>
<dbReference type="PANTHER" id="PTHR28255:SF1">
    <property type="entry name" value="UPF0303 PROTEIN YBR137W"/>
    <property type="match status" value="1"/>
</dbReference>
<dbReference type="EMBL" id="CP013110">
    <property type="protein sequence ID" value="APG95229.1"/>
    <property type="molecule type" value="Genomic_DNA"/>
</dbReference>
<accession>A0A1L3LYN4</accession>
<dbReference type="NCBIfam" id="NF002696">
    <property type="entry name" value="PRK02487.1-5"/>
    <property type="match status" value="1"/>
</dbReference>
<keyword evidence="2" id="KW-0614">Plasmid</keyword>
<dbReference type="KEGG" id="same:SAMCFNEI73_pC1525"/>
<dbReference type="OrthoDB" id="9815315at2"/>
<proteinExistence type="inferred from homology"/>
<evidence type="ECO:0000313" key="3">
    <source>
        <dbReference type="Proteomes" id="UP000182306"/>
    </source>
</evidence>
<keyword evidence="3" id="KW-1185">Reference proteome</keyword>
<dbReference type="SUPFAM" id="SSF143744">
    <property type="entry name" value="GlcG-like"/>
    <property type="match status" value="1"/>
</dbReference>
<reference evidence="2 3" key="1">
    <citation type="submission" date="2015-10" db="EMBL/GenBank/DDBJ databases">
        <title>Genomic differences between typical nodule nitrogen-fixing rhizobial strains and those coming from bean seeds.</title>
        <authorList>
            <person name="Peralta H."/>
            <person name="Aguilar-Vera A."/>
            <person name="Diaz R."/>
            <person name="Mora Y."/>
            <person name="Martinez-Batallar G."/>
            <person name="Salazar E."/>
            <person name="Vargas-Lagunas C."/>
            <person name="Encarnacion S."/>
            <person name="Girard L."/>
            <person name="Mora J."/>
        </authorList>
    </citation>
    <scope>NUCLEOTIDE SEQUENCE [LARGE SCALE GENOMIC DNA]</scope>
    <source>
        <strain evidence="2 3">CFNEI 73</strain>
        <plasmid evidence="2 3">C</plasmid>
    </source>
</reference>
<dbReference type="PANTHER" id="PTHR28255">
    <property type="match status" value="1"/>
</dbReference>
<dbReference type="Gene3D" id="3.30.450.150">
    <property type="entry name" value="Haem-degrading domain"/>
    <property type="match status" value="1"/>
</dbReference>
<gene>
    <name evidence="2" type="ORF">SAMCFNEI73_pC1525</name>
</gene>
<organism evidence="2 3">
    <name type="scientific">Sinorhizobium americanum</name>
    <dbReference type="NCBI Taxonomy" id="194963"/>
    <lineage>
        <taxon>Bacteria</taxon>
        <taxon>Pseudomonadati</taxon>
        <taxon>Pseudomonadota</taxon>
        <taxon>Alphaproteobacteria</taxon>
        <taxon>Hyphomicrobiales</taxon>
        <taxon>Rhizobiaceae</taxon>
        <taxon>Sinorhizobium/Ensifer group</taxon>
        <taxon>Sinorhizobium</taxon>
    </lineage>
</organism>
<dbReference type="InterPro" id="IPR038084">
    <property type="entry name" value="PduO/GlcC-like_sf"/>
</dbReference>
<dbReference type="AlphaFoldDB" id="A0A1L3LYN4"/>
<comment type="similarity">
    <text evidence="1">Belongs to the UPF0303 family.</text>
</comment>
<evidence type="ECO:0000256" key="1">
    <source>
        <dbReference type="HAMAP-Rule" id="MF_00761"/>
    </source>
</evidence>
<name>A0A1L3LYN4_9HYPH</name>